<comment type="cofactor">
    <cofactor evidence="3">
        <name>AMP</name>
        <dbReference type="ChEBI" id="CHEBI:456215"/>
    </cofactor>
</comment>
<name>A0A9J6QXM0_9FIRM</name>
<dbReference type="InterPro" id="IPR000049">
    <property type="entry name" value="ET-Flavoprotein_bsu_CS"/>
</dbReference>
<evidence type="ECO:0000256" key="3">
    <source>
        <dbReference type="ARBA" id="ARBA00049933"/>
    </source>
</evidence>
<organism evidence="5 6">
    <name type="scientific">Hominibacterium faecale</name>
    <dbReference type="NCBI Taxonomy" id="2839743"/>
    <lineage>
        <taxon>Bacteria</taxon>
        <taxon>Bacillati</taxon>
        <taxon>Bacillota</taxon>
        <taxon>Clostridia</taxon>
        <taxon>Peptostreptococcales</taxon>
        <taxon>Anaerovoracaceae</taxon>
        <taxon>Hominibacterium</taxon>
    </lineage>
</organism>
<dbReference type="SUPFAM" id="SSF52402">
    <property type="entry name" value="Adenine nucleotide alpha hydrolases-like"/>
    <property type="match status" value="1"/>
</dbReference>
<comment type="similarity">
    <text evidence="1">Belongs to the ETF beta-subunit/FixA family.</text>
</comment>
<dbReference type="InterPro" id="IPR033948">
    <property type="entry name" value="ETF_beta_N"/>
</dbReference>
<dbReference type="GO" id="GO:0009055">
    <property type="term" value="F:electron transfer activity"/>
    <property type="evidence" value="ECO:0007669"/>
    <property type="project" value="InterPro"/>
</dbReference>
<dbReference type="SMART" id="SM00893">
    <property type="entry name" value="ETF"/>
    <property type="match status" value="1"/>
</dbReference>
<dbReference type="Proteomes" id="UP001065549">
    <property type="component" value="Unassembled WGS sequence"/>
</dbReference>
<dbReference type="PIRSF" id="PIRSF000090">
    <property type="entry name" value="Beta-ETF"/>
    <property type="match status" value="1"/>
</dbReference>
<dbReference type="Pfam" id="PF01012">
    <property type="entry name" value="ETF"/>
    <property type="match status" value="1"/>
</dbReference>
<comment type="caution">
    <text evidence="5">The sequence shown here is derived from an EMBL/GenBank/DDBJ whole genome shotgun (WGS) entry which is preliminary data.</text>
</comment>
<dbReference type="PANTHER" id="PTHR21294">
    <property type="entry name" value="ELECTRON TRANSFER FLAVOPROTEIN BETA-SUBUNIT"/>
    <property type="match status" value="1"/>
</dbReference>
<dbReference type="PROSITE" id="PS01065">
    <property type="entry name" value="ETF_BETA"/>
    <property type="match status" value="1"/>
</dbReference>
<evidence type="ECO:0000313" key="6">
    <source>
        <dbReference type="Proteomes" id="UP001065549"/>
    </source>
</evidence>
<dbReference type="InterPro" id="IPR012255">
    <property type="entry name" value="ETF_b"/>
</dbReference>
<gene>
    <name evidence="5" type="ORF">OBO34_18035</name>
</gene>
<evidence type="ECO:0000313" key="5">
    <source>
        <dbReference type="EMBL" id="MCU7380234.1"/>
    </source>
</evidence>
<protein>
    <recommendedName>
        <fullName evidence="2">Electron transfer flavoprotein small subunit</fullName>
    </recommendedName>
</protein>
<dbReference type="EMBL" id="JAOSHN010000008">
    <property type="protein sequence ID" value="MCU7380234.1"/>
    <property type="molecule type" value="Genomic_DNA"/>
</dbReference>
<dbReference type="AlphaFoldDB" id="A0A9J6QXM0"/>
<accession>A0A9J6QXM0</accession>
<dbReference type="InterPro" id="IPR014729">
    <property type="entry name" value="Rossmann-like_a/b/a_fold"/>
</dbReference>
<sequence length="263" mass="28520">MKILVCAKRVLDTTDVNLKMDPVRGTLIKEGVPSILNPDDANALEAALTMKDANPGTTVTILTMGAPAAKFMIRECLAMGADDAYFLSDHAFGGADTYATSVTLEYGIRKIGDFDLILAGRQSIVGDTAQVGPQLAQRLGLPLVTYAQDIKIKEGKAIVQRQLEDGYEVIETPLPCLITAVKELNTPRYMSGGGIVDAYEKEIITLDHNDIDLPVQRCGLEASPTRVVRSFAPELKGQGEMLKGTPQEMARTLVAKLEEKNVW</sequence>
<feature type="domain" description="Electron transfer flavoprotein alpha/beta-subunit N-terminal" evidence="4">
    <location>
        <begin position="24"/>
        <end position="215"/>
    </location>
</feature>
<keyword evidence="6" id="KW-1185">Reference proteome</keyword>
<evidence type="ECO:0000259" key="4">
    <source>
        <dbReference type="SMART" id="SM00893"/>
    </source>
</evidence>
<dbReference type="CDD" id="cd01714">
    <property type="entry name" value="ETF_beta"/>
    <property type="match status" value="1"/>
</dbReference>
<reference evidence="5" key="1">
    <citation type="submission" date="2022-09" db="EMBL/GenBank/DDBJ databases">
        <title>Culturomic study of gut microbiota in children with autism spectrum disorder.</title>
        <authorList>
            <person name="Efimov B.A."/>
            <person name="Chaplin A.V."/>
            <person name="Sokolova S.R."/>
            <person name="Pikina A.P."/>
            <person name="Korzhanova M."/>
            <person name="Belova V."/>
            <person name="Korostin D."/>
        </authorList>
    </citation>
    <scope>NUCLEOTIDE SEQUENCE</scope>
    <source>
        <strain evidence="5">ASD5510</strain>
    </source>
</reference>
<dbReference type="Gene3D" id="3.40.50.620">
    <property type="entry name" value="HUPs"/>
    <property type="match status" value="1"/>
</dbReference>
<evidence type="ECO:0000256" key="2">
    <source>
        <dbReference type="ARBA" id="ARBA00042002"/>
    </source>
</evidence>
<evidence type="ECO:0000256" key="1">
    <source>
        <dbReference type="ARBA" id="ARBA00007557"/>
    </source>
</evidence>
<proteinExistence type="inferred from homology"/>
<dbReference type="PANTHER" id="PTHR21294:SF17">
    <property type="entry name" value="PROTEIN FIXA"/>
    <property type="match status" value="1"/>
</dbReference>
<dbReference type="RefSeq" id="WP_148398837.1">
    <property type="nucleotide sequence ID" value="NZ_JAJAGH010000012.1"/>
</dbReference>
<dbReference type="InterPro" id="IPR014730">
    <property type="entry name" value="ETF_a/b_N"/>
</dbReference>